<protein>
    <submittedName>
        <fullName evidence="1">Uncharacterized protein</fullName>
    </submittedName>
</protein>
<keyword evidence="2" id="KW-1185">Reference proteome</keyword>
<dbReference type="InterPro" id="IPR016024">
    <property type="entry name" value="ARM-type_fold"/>
</dbReference>
<name>A0ABR2J0J6_9EUKA</name>
<reference evidence="1 2" key="1">
    <citation type="submission" date="2024-04" db="EMBL/GenBank/DDBJ databases">
        <title>Tritrichomonas musculus Genome.</title>
        <authorList>
            <person name="Alves-Ferreira E."/>
            <person name="Grigg M."/>
            <person name="Lorenzi H."/>
            <person name="Galac M."/>
        </authorList>
    </citation>
    <scope>NUCLEOTIDE SEQUENCE [LARGE SCALE GENOMIC DNA]</scope>
    <source>
        <strain evidence="1 2">EAF2021</strain>
    </source>
</reference>
<sequence>MDSTLFFQTLFSFCKEQSDADIETEAESSSETKNSQNTLDIKNAWSSIFNISNNDPMHLPIFLPLLKQYSLAVKDFQNFNTPEIEESINIASDNSLDFDKRLSSIAPAIYLISILPFENNIKVFKLLIDLSFIQIAQDHELPSCIMKILNLTQCSSLPDEVLESYLDIVESFINTNKFKSAIFIFSYFASSTIEILPDSSAKISQWILQCLNTNSSQEEKIASLFLIKKSASIFGQNPTSFPINKIFALSLPLLVDKDKRIQKFANKAVKQMISSQICYTKQAATLIISQFSKYTEEQRPLFFGLLSRFLDNEETPQLAIVQKIYDFSIPLLKSEDPNLVAHGIEVLSEIASLSFDYIGEALNAAFDAAINLSSHKQYFTEISNFFLSISQNSPQYKAAQIEEKLPILVDSLTDEESGTRKKRLERAESLSSIIIGNKKEKVNTELLSKIIKFTIDSIEDGETIYICALVIALSKQLDEESAKLIFKKFEKLGREETDSVKLNSILHTMKKLMKLYSIDSIDFVTDILNGNIKYFGGLPVYTVQDPKTMIFLFITMYVRKFPQKSAEICDKLIDFVPNVSYVLLPSILEPIATGITTEIVSKDKTGQLCSSILETLDKLILDDDLEICACIEILRTVNKQYSSLDYPKTLTVLKQLLESSQENEELPLEGTIIHFIFELILNELENNSDVQLDNEFILNIVKKLPLPPQMRYSAEIMSMLTNDFMPNQEKFGFMSFQGLLSIVELLISQNISQYELPTDLVSKMKTLLKQKLKEDKALERQISKSFQNSRPKQNRFSKLLKNL</sequence>
<dbReference type="EMBL" id="JAPFFF010000014">
    <property type="protein sequence ID" value="KAK8870757.1"/>
    <property type="molecule type" value="Genomic_DNA"/>
</dbReference>
<organism evidence="1 2">
    <name type="scientific">Tritrichomonas musculus</name>
    <dbReference type="NCBI Taxonomy" id="1915356"/>
    <lineage>
        <taxon>Eukaryota</taxon>
        <taxon>Metamonada</taxon>
        <taxon>Parabasalia</taxon>
        <taxon>Tritrichomonadida</taxon>
        <taxon>Tritrichomonadidae</taxon>
        <taxon>Tritrichomonas</taxon>
    </lineage>
</organism>
<dbReference type="SUPFAM" id="SSF48371">
    <property type="entry name" value="ARM repeat"/>
    <property type="match status" value="1"/>
</dbReference>
<gene>
    <name evidence="1" type="ORF">M9Y10_008644</name>
</gene>
<dbReference type="Proteomes" id="UP001470230">
    <property type="component" value="Unassembled WGS sequence"/>
</dbReference>
<evidence type="ECO:0000313" key="1">
    <source>
        <dbReference type="EMBL" id="KAK8870757.1"/>
    </source>
</evidence>
<comment type="caution">
    <text evidence="1">The sequence shown here is derived from an EMBL/GenBank/DDBJ whole genome shotgun (WGS) entry which is preliminary data.</text>
</comment>
<proteinExistence type="predicted"/>
<evidence type="ECO:0000313" key="2">
    <source>
        <dbReference type="Proteomes" id="UP001470230"/>
    </source>
</evidence>
<accession>A0ABR2J0J6</accession>